<dbReference type="EMBL" id="JASNVW010000002">
    <property type="protein sequence ID" value="MDK6028621.1"/>
    <property type="molecule type" value="Genomic_DNA"/>
</dbReference>
<dbReference type="RefSeq" id="WP_285273598.1">
    <property type="nucleotide sequence ID" value="NZ_JASNVW010000002.1"/>
</dbReference>
<sequence>MNNLLKLGIILAAFLILSTMLAPLLIFAHELISKPDLISFKVSYEQLNETSIKLVFNITYKGIIKLDDVKLEVLNKTLYLGNMQSNTTISKHITLNMNSIPKHLEILMSLRIAGIYSLKLRIRGV</sequence>
<reference evidence="1 2" key="1">
    <citation type="submission" date="2023-05" db="EMBL/GenBank/DDBJ databases">
        <title>A new hyperthermophilic archaea 'Ignisphaera cupida' sp. nov. and description of the family 'Ignisphaeraceae' fam. nov.</title>
        <authorList>
            <person name="Podosokorskaya O.A."/>
            <person name="Elcheninov A.G."/>
            <person name="Klukina A."/>
            <person name="Merkel A.Y."/>
        </authorList>
    </citation>
    <scope>NUCLEOTIDE SEQUENCE [LARGE SCALE GENOMIC DNA]</scope>
    <source>
        <strain evidence="1 2">4213-co</strain>
    </source>
</reference>
<dbReference type="AlphaFoldDB" id="A0ABD4Z5P4"/>
<protein>
    <recommendedName>
        <fullName evidence="3">Late embryogenesis abundant protein LEA-2 subgroup domain-containing protein</fullName>
    </recommendedName>
</protein>
<keyword evidence="2" id="KW-1185">Reference proteome</keyword>
<gene>
    <name evidence="1" type="ORF">QPL79_04540</name>
</gene>
<accession>A0ABD4Z5P4</accession>
<proteinExistence type="predicted"/>
<evidence type="ECO:0000313" key="2">
    <source>
        <dbReference type="Proteomes" id="UP001529235"/>
    </source>
</evidence>
<evidence type="ECO:0000313" key="1">
    <source>
        <dbReference type="EMBL" id="MDK6028621.1"/>
    </source>
</evidence>
<comment type="caution">
    <text evidence="1">The sequence shown here is derived from an EMBL/GenBank/DDBJ whole genome shotgun (WGS) entry which is preliminary data.</text>
</comment>
<evidence type="ECO:0008006" key="3">
    <source>
        <dbReference type="Google" id="ProtNLM"/>
    </source>
</evidence>
<organism evidence="1 2">
    <name type="scientific">Ignisphaera cupida</name>
    <dbReference type="NCBI Taxonomy" id="3050454"/>
    <lineage>
        <taxon>Archaea</taxon>
        <taxon>Thermoproteota</taxon>
        <taxon>Thermoprotei</taxon>
        <taxon>Desulfurococcales</taxon>
        <taxon>Desulfurococcaceae</taxon>
        <taxon>Ignisphaera</taxon>
    </lineage>
</organism>
<name>A0ABD4Z5P4_9CREN</name>
<dbReference type="Proteomes" id="UP001529235">
    <property type="component" value="Unassembled WGS sequence"/>
</dbReference>